<keyword evidence="3" id="KW-1185">Reference proteome</keyword>
<name>A0A3E2NN02_9SPHI</name>
<organism evidence="2 3">
    <name type="scientific">Mucilaginibacter terrenus</name>
    <dbReference type="NCBI Taxonomy" id="2482727"/>
    <lineage>
        <taxon>Bacteria</taxon>
        <taxon>Pseudomonadati</taxon>
        <taxon>Bacteroidota</taxon>
        <taxon>Sphingobacteriia</taxon>
        <taxon>Sphingobacteriales</taxon>
        <taxon>Sphingobacteriaceae</taxon>
        <taxon>Mucilaginibacter</taxon>
    </lineage>
</organism>
<evidence type="ECO:0000313" key="3">
    <source>
        <dbReference type="Proteomes" id="UP000260823"/>
    </source>
</evidence>
<dbReference type="OrthoDB" id="711646at2"/>
<dbReference type="SUPFAM" id="SSF46785">
    <property type="entry name" value="Winged helix' DNA-binding domain"/>
    <property type="match status" value="1"/>
</dbReference>
<accession>A0A3E2NN02</accession>
<comment type="caution">
    <text evidence="2">The sequence shown here is derived from an EMBL/GenBank/DDBJ whole genome shotgun (WGS) entry which is preliminary data.</text>
</comment>
<evidence type="ECO:0000313" key="2">
    <source>
        <dbReference type="EMBL" id="RFZ82379.1"/>
    </source>
</evidence>
<dbReference type="AlphaFoldDB" id="A0A3E2NN02"/>
<dbReference type="InterPro" id="IPR021660">
    <property type="entry name" value="DUF3253"/>
</dbReference>
<feature type="region of interest" description="Disordered" evidence="1">
    <location>
        <begin position="1"/>
        <end position="20"/>
    </location>
</feature>
<dbReference type="InterPro" id="IPR036390">
    <property type="entry name" value="WH_DNA-bd_sf"/>
</dbReference>
<dbReference type="Proteomes" id="UP000260823">
    <property type="component" value="Unassembled WGS sequence"/>
</dbReference>
<dbReference type="Pfam" id="PF11625">
    <property type="entry name" value="DUF3253"/>
    <property type="match status" value="1"/>
</dbReference>
<proteinExistence type="predicted"/>
<sequence>MSQTILTKATERGPNKSTCPSEIARQMFPADWRNHMQEVRDAAIELQKEGKVIITQKGEPVDVDHIKGPVRISIVKL</sequence>
<protein>
    <submittedName>
        <fullName evidence="2">DUF3253 domain-containing protein</fullName>
    </submittedName>
</protein>
<reference evidence="2 3" key="1">
    <citation type="submission" date="2018-08" db="EMBL/GenBank/DDBJ databases">
        <title>Mucilaginibacter terrae sp. nov., isolated from manganese diggings.</title>
        <authorList>
            <person name="Huang Y."/>
            <person name="Zhou Z."/>
        </authorList>
    </citation>
    <scope>NUCLEOTIDE SEQUENCE [LARGE SCALE GENOMIC DNA]</scope>
    <source>
        <strain evidence="2 3">ZH6</strain>
    </source>
</reference>
<evidence type="ECO:0000256" key="1">
    <source>
        <dbReference type="SAM" id="MobiDB-lite"/>
    </source>
</evidence>
<dbReference type="Gene3D" id="1.10.10.10">
    <property type="entry name" value="Winged helix-like DNA-binding domain superfamily/Winged helix DNA-binding domain"/>
    <property type="match status" value="1"/>
</dbReference>
<gene>
    <name evidence="2" type="ORF">DYU05_16230</name>
</gene>
<dbReference type="EMBL" id="QWDE01000003">
    <property type="protein sequence ID" value="RFZ82379.1"/>
    <property type="molecule type" value="Genomic_DNA"/>
</dbReference>
<dbReference type="InterPro" id="IPR036388">
    <property type="entry name" value="WH-like_DNA-bd_sf"/>
</dbReference>